<sequence length="42" mass="4628">MENKNQGTQLPSPEISQLTQEPTLPVAEKPQQDAPKKDGKIL</sequence>
<accession>X0UF05</accession>
<organism evidence="2">
    <name type="scientific">marine sediment metagenome</name>
    <dbReference type="NCBI Taxonomy" id="412755"/>
    <lineage>
        <taxon>unclassified sequences</taxon>
        <taxon>metagenomes</taxon>
        <taxon>ecological metagenomes</taxon>
    </lineage>
</organism>
<feature type="compositionally biased region" description="Basic and acidic residues" evidence="1">
    <location>
        <begin position="30"/>
        <end position="42"/>
    </location>
</feature>
<gene>
    <name evidence="2" type="ORF">S01H1_30924</name>
</gene>
<feature type="non-terminal residue" evidence="2">
    <location>
        <position position="42"/>
    </location>
</feature>
<proteinExistence type="predicted"/>
<dbReference type="EMBL" id="BARS01019058">
    <property type="protein sequence ID" value="GAF87065.1"/>
    <property type="molecule type" value="Genomic_DNA"/>
</dbReference>
<reference evidence="2" key="1">
    <citation type="journal article" date="2014" name="Front. Microbiol.">
        <title>High frequency of phylogenetically diverse reductive dehalogenase-homologous genes in deep subseafloor sedimentary metagenomes.</title>
        <authorList>
            <person name="Kawai M."/>
            <person name="Futagami T."/>
            <person name="Toyoda A."/>
            <person name="Takaki Y."/>
            <person name="Nishi S."/>
            <person name="Hori S."/>
            <person name="Arai W."/>
            <person name="Tsubouchi T."/>
            <person name="Morono Y."/>
            <person name="Uchiyama I."/>
            <person name="Ito T."/>
            <person name="Fujiyama A."/>
            <person name="Inagaki F."/>
            <person name="Takami H."/>
        </authorList>
    </citation>
    <scope>NUCLEOTIDE SEQUENCE</scope>
    <source>
        <strain evidence="2">Expedition CK06-06</strain>
    </source>
</reference>
<comment type="caution">
    <text evidence="2">The sequence shown here is derived from an EMBL/GenBank/DDBJ whole genome shotgun (WGS) entry which is preliminary data.</text>
</comment>
<name>X0UF05_9ZZZZ</name>
<evidence type="ECO:0000256" key="1">
    <source>
        <dbReference type="SAM" id="MobiDB-lite"/>
    </source>
</evidence>
<protein>
    <submittedName>
        <fullName evidence="2">Uncharacterized protein</fullName>
    </submittedName>
</protein>
<feature type="compositionally biased region" description="Polar residues" evidence="1">
    <location>
        <begin position="1"/>
        <end position="22"/>
    </location>
</feature>
<feature type="region of interest" description="Disordered" evidence="1">
    <location>
        <begin position="1"/>
        <end position="42"/>
    </location>
</feature>
<dbReference type="AlphaFoldDB" id="X0UF05"/>
<evidence type="ECO:0000313" key="2">
    <source>
        <dbReference type="EMBL" id="GAF87065.1"/>
    </source>
</evidence>